<dbReference type="Gene3D" id="3.60.20.40">
    <property type="match status" value="1"/>
</dbReference>
<dbReference type="OrthoDB" id="9781342at2"/>
<dbReference type="SUPFAM" id="SSF56235">
    <property type="entry name" value="N-terminal nucleophile aminohydrolases (Ntn hydrolases)"/>
    <property type="match status" value="1"/>
</dbReference>
<accession>A0A545T406</accession>
<reference evidence="5 6" key="1">
    <citation type="submission" date="2019-06" db="EMBL/GenBank/DDBJ databases">
        <title>Whole genome sequence for Rhodospirillaceae sp. R148.</title>
        <authorList>
            <person name="Wang G."/>
        </authorList>
    </citation>
    <scope>NUCLEOTIDE SEQUENCE [LARGE SCALE GENOMIC DNA]</scope>
    <source>
        <strain evidence="5 6">R148</strain>
    </source>
</reference>
<dbReference type="PANTHER" id="PTHR43199">
    <property type="entry name" value="GLUTATHIONE HYDROLASE"/>
    <property type="match status" value="1"/>
</dbReference>
<evidence type="ECO:0000256" key="3">
    <source>
        <dbReference type="ARBA" id="ARBA00022801"/>
    </source>
</evidence>
<comment type="similarity">
    <text evidence="1">Belongs to the gamma-glutamyltransferase family.</text>
</comment>
<dbReference type="GO" id="GO:0016787">
    <property type="term" value="F:hydrolase activity"/>
    <property type="evidence" value="ECO:0007669"/>
    <property type="project" value="UniProtKB-KW"/>
</dbReference>
<dbReference type="AlphaFoldDB" id="A0A545T406"/>
<keyword evidence="2 5" id="KW-0808">Transferase</keyword>
<evidence type="ECO:0000313" key="6">
    <source>
        <dbReference type="Proteomes" id="UP000315252"/>
    </source>
</evidence>
<dbReference type="Pfam" id="PF01019">
    <property type="entry name" value="G_glu_transpept"/>
    <property type="match status" value="2"/>
</dbReference>
<dbReference type="GO" id="GO:0016740">
    <property type="term" value="F:transferase activity"/>
    <property type="evidence" value="ECO:0007669"/>
    <property type="project" value="UniProtKB-KW"/>
</dbReference>
<dbReference type="InterPro" id="IPR029055">
    <property type="entry name" value="Ntn_hydrolases_N"/>
</dbReference>
<dbReference type="PANTHER" id="PTHR43199:SF1">
    <property type="entry name" value="GLUTATHIONE HYDROLASE PROENZYME"/>
    <property type="match status" value="1"/>
</dbReference>
<gene>
    <name evidence="5" type="ORF">FKG95_26645</name>
</gene>
<keyword evidence="4" id="KW-0865">Zymogen</keyword>
<evidence type="ECO:0000256" key="2">
    <source>
        <dbReference type="ARBA" id="ARBA00022679"/>
    </source>
</evidence>
<dbReference type="RefSeq" id="WP_142899502.1">
    <property type="nucleotide sequence ID" value="NZ_ML660064.1"/>
</dbReference>
<comment type="caution">
    <text evidence="5">The sequence shown here is derived from an EMBL/GenBank/DDBJ whole genome shotgun (WGS) entry which is preliminary data.</text>
</comment>
<dbReference type="InterPro" id="IPR043137">
    <property type="entry name" value="GGT_ssub_C"/>
</dbReference>
<dbReference type="PRINTS" id="PR01210">
    <property type="entry name" value="GGTRANSPTASE"/>
</dbReference>
<dbReference type="EMBL" id="VHSH01000013">
    <property type="protein sequence ID" value="TQV71956.1"/>
    <property type="molecule type" value="Genomic_DNA"/>
</dbReference>
<keyword evidence="6" id="KW-1185">Reference proteome</keyword>
<proteinExistence type="inferred from homology"/>
<evidence type="ECO:0000313" key="5">
    <source>
        <dbReference type="EMBL" id="TQV71956.1"/>
    </source>
</evidence>
<sequence>MSRYASKSQTVRKPAVVSKSGIVAAQNRLAAEQGAEAMVRGGNAIDAAVTTAFALAATEPWMSGLGGGGSMLIYLAKEDQVKVIDFGMVSPSNLDPADYPLSGGVASDLFPWPAVVEDRNLLGAKSIAVPGAVDGLGKALEAYGTIAWHEAIQPAIDLAEAGLSVDWFSALVIASSAKDLSRFPSSASVYLDDGFPPSPTWHAVGRSPTRELTGLTNTLKHLAEYGPREFYEGALAKVIAKDVQEAGGYLSEADLAAYEARELEPLVQDYRGAKIYVQPELNGGPTMLKAFDEISGQDLAGDRPGAATYKAYAESLLKVYEERLATLGDADEARGESCTTHLSAVDSEGNMVTLTTTLLSIFGSKLVLPTSGILMNNGIMWFDPRPGHPNSLAPAKRCLANYSPTIMKDDWGRVALGASGGRKIFPAVFHILSYIKDFGMSLDEAMHHARIDVSGTERVVMDAALPLAVRGDLVSRFNTAETPRDVFPLAFACPSAVLRKGNENQGASEVMHPWSDAVSAESRAHTVPTIRE</sequence>
<evidence type="ECO:0000256" key="1">
    <source>
        <dbReference type="ARBA" id="ARBA00009381"/>
    </source>
</evidence>
<evidence type="ECO:0000256" key="4">
    <source>
        <dbReference type="ARBA" id="ARBA00023145"/>
    </source>
</evidence>
<dbReference type="Proteomes" id="UP000315252">
    <property type="component" value="Unassembled WGS sequence"/>
</dbReference>
<protein>
    <submittedName>
        <fullName evidence="5">Gamma-glutamyltransferase</fullName>
    </submittedName>
</protein>
<name>A0A545T406_9PROT</name>
<dbReference type="InterPro" id="IPR051792">
    <property type="entry name" value="GGT_bact"/>
</dbReference>
<organism evidence="5 6">
    <name type="scientific">Denitrobaculum tricleocarpae</name>
    <dbReference type="NCBI Taxonomy" id="2591009"/>
    <lineage>
        <taxon>Bacteria</taxon>
        <taxon>Pseudomonadati</taxon>
        <taxon>Pseudomonadota</taxon>
        <taxon>Alphaproteobacteria</taxon>
        <taxon>Rhodospirillales</taxon>
        <taxon>Rhodospirillaceae</taxon>
        <taxon>Denitrobaculum</taxon>
    </lineage>
</organism>
<keyword evidence="3" id="KW-0378">Hydrolase</keyword>